<evidence type="ECO:0000313" key="3">
    <source>
        <dbReference type="Proteomes" id="UP000651156"/>
    </source>
</evidence>
<dbReference type="Pfam" id="PF00583">
    <property type="entry name" value="Acetyltransf_1"/>
    <property type="match status" value="1"/>
</dbReference>
<evidence type="ECO:0000259" key="1">
    <source>
        <dbReference type="PROSITE" id="PS51186"/>
    </source>
</evidence>
<dbReference type="PANTHER" id="PTHR43305">
    <property type="entry name" value="FAMILY N-ACETYLTRANSFERASE, PUTATIVE (AFU_ORTHOLOGUE AFUA_2G01380)-RELATED"/>
    <property type="match status" value="1"/>
</dbReference>
<gene>
    <name evidence="2" type="ORF">IQ230_04575</name>
</gene>
<dbReference type="InterPro" id="IPR000182">
    <property type="entry name" value="GNAT_dom"/>
</dbReference>
<organism evidence="2 3">
    <name type="scientific">Gloeocapsopsis crepidinum LEGE 06123</name>
    <dbReference type="NCBI Taxonomy" id="588587"/>
    <lineage>
        <taxon>Bacteria</taxon>
        <taxon>Bacillati</taxon>
        <taxon>Cyanobacteriota</taxon>
        <taxon>Cyanophyceae</taxon>
        <taxon>Oscillatoriophycideae</taxon>
        <taxon>Chroococcales</taxon>
        <taxon>Chroococcaceae</taxon>
        <taxon>Gloeocapsopsis</taxon>
    </lineage>
</organism>
<dbReference type="Gene3D" id="3.40.630.30">
    <property type="match status" value="1"/>
</dbReference>
<dbReference type="Proteomes" id="UP000651156">
    <property type="component" value="Unassembled WGS sequence"/>
</dbReference>
<proteinExistence type="predicted"/>
<protein>
    <submittedName>
        <fullName evidence="2">GNAT family N-acetyltransferase</fullName>
    </submittedName>
</protein>
<feature type="domain" description="N-acetyltransferase" evidence="1">
    <location>
        <begin position="4"/>
        <end position="168"/>
    </location>
</feature>
<accession>A0ABR9UNP8</accession>
<dbReference type="EMBL" id="JADEWN010000007">
    <property type="protein sequence ID" value="MBE9189650.1"/>
    <property type="molecule type" value="Genomic_DNA"/>
</dbReference>
<dbReference type="RefSeq" id="WP_193930880.1">
    <property type="nucleotide sequence ID" value="NZ_CAWPMZ010000128.1"/>
</dbReference>
<name>A0ABR9UNP8_9CHRO</name>
<evidence type="ECO:0000313" key="2">
    <source>
        <dbReference type="EMBL" id="MBE9189650.1"/>
    </source>
</evidence>
<dbReference type="PROSITE" id="PS51186">
    <property type="entry name" value="GNAT"/>
    <property type="match status" value="1"/>
</dbReference>
<dbReference type="InterPro" id="IPR052777">
    <property type="entry name" value="Acetyltransferase_Enz"/>
</dbReference>
<comment type="caution">
    <text evidence="2">The sequence shown here is derived from an EMBL/GenBank/DDBJ whole genome shotgun (WGS) entry which is preliminary data.</text>
</comment>
<dbReference type="CDD" id="cd04301">
    <property type="entry name" value="NAT_SF"/>
    <property type="match status" value="1"/>
</dbReference>
<sequence length="168" mass="19288">MSLKIIQVQTEEDKKYIYRLLEENLTATHLLVQREFSLTFDVDVLLQQDIIKMPQFTSPTGRLLLAYDGNFIGCAGLRKIGEEVGEIKRMYVRPEYRIKGVGRALVQAIISEAQQIGYSKLCLDCAPFAKAAQALYHSVGFQIIQPYPESEIPEEYHSNWIFMEIIIK</sequence>
<dbReference type="SUPFAM" id="SSF55729">
    <property type="entry name" value="Acyl-CoA N-acyltransferases (Nat)"/>
    <property type="match status" value="1"/>
</dbReference>
<dbReference type="PANTHER" id="PTHR43305:SF1">
    <property type="entry name" value="FAMILY N-ACETYLTRANSFERASE, PUTATIVE (AFU_ORTHOLOGUE AFUA_2G01380)-RELATED"/>
    <property type="match status" value="1"/>
</dbReference>
<dbReference type="InterPro" id="IPR016181">
    <property type="entry name" value="Acyl_CoA_acyltransferase"/>
</dbReference>
<keyword evidence="3" id="KW-1185">Reference proteome</keyword>
<reference evidence="2 3" key="1">
    <citation type="submission" date="2020-10" db="EMBL/GenBank/DDBJ databases">
        <authorList>
            <person name="Castelo-Branco R."/>
            <person name="Eusebio N."/>
            <person name="Adriana R."/>
            <person name="Vieira A."/>
            <person name="Brugerolle De Fraissinette N."/>
            <person name="Rezende De Castro R."/>
            <person name="Schneider M.P."/>
            <person name="Vasconcelos V."/>
            <person name="Leao P.N."/>
        </authorList>
    </citation>
    <scope>NUCLEOTIDE SEQUENCE [LARGE SCALE GENOMIC DNA]</scope>
    <source>
        <strain evidence="2 3">LEGE 06123</strain>
    </source>
</reference>